<evidence type="ECO:0000259" key="6">
    <source>
        <dbReference type="PROSITE" id="PS50865"/>
    </source>
</evidence>
<accession>W7HTJ0</accession>
<proteinExistence type="predicted"/>
<feature type="region of interest" description="Disordered" evidence="5">
    <location>
        <begin position="1"/>
        <end position="26"/>
    </location>
</feature>
<feature type="compositionally biased region" description="Acidic residues" evidence="5">
    <location>
        <begin position="511"/>
        <end position="522"/>
    </location>
</feature>
<gene>
    <name evidence="7" type="ORF">DRE_03949</name>
</gene>
<dbReference type="Proteomes" id="UP000024837">
    <property type="component" value="Unassembled WGS sequence"/>
</dbReference>
<organism evidence="7 8">
    <name type="scientific">Drechslerella stenobrocha 248</name>
    <dbReference type="NCBI Taxonomy" id="1043628"/>
    <lineage>
        <taxon>Eukaryota</taxon>
        <taxon>Fungi</taxon>
        <taxon>Dikarya</taxon>
        <taxon>Ascomycota</taxon>
        <taxon>Pezizomycotina</taxon>
        <taxon>Orbiliomycetes</taxon>
        <taxon>Orbiliales</taxon>
        <taxon>Orbiliaceae</taxon>
        <taxon>Drechslerella</taxon>
    </lineage>
</organism>
<dbReference type="AlphaFoldDB" id="W7HTJ0"/>
<keyword evidence="2 4" id="KW-0863">Zinc-finger</keyword>
<evidence type="ECO:0000256" key="3">
    <source>
        <dbReference type="ARBA" id="ARBA00022833"/>
    </source>
</evidence>
<evidence type="ECO:0000256" key="2">
    <source>
        <dbReference type="ARBA" id="ARBA00022771"/>
    </source>
</evidence>
<feature type="region of interest" description="Disordered" evidence="5">
    <location>
        <begin position="475"/>
        <end position="522"/>
    </location>
</feature>
<keyword evidence="8" id="KW-1185">Reference proteome</keyword>
<evidence type="ECO:0000256" key="5">
    <source>
        <dbReference type="SAM" id="MobiDB-lite"/>
    </source>
</evidence>
<protein>
    <recommendedName>
        <fullName evidence="6">MYND-type domain-containing protein</fullName>
    </recommendedName>
</protein>
<dbReference type="InterPro" id="IPR002893">
    <property type="entry name" value="Znf_MYND"/>
</dbReference>
<dbReference type="SUPFAM" id="SSF144232">
    <property type="entry name" value="HIT/MYND zinc finger-like"/>
    <property type="match status" value="1"/>
</dbReference>
<evidence type="ECO:0000313" key="8">
    <source>
        <dbReference type="Proteomes" id="UP000024837"/>
    </source>
</evidence>
<reference evidence="7 8" key="1">
    <citation type="submission" date="2013-05" db="EMBL/GenBank/DDBJ databases">
        <title>Drechslerella stenobrocha genome reveals carnivorous origination and mechanical trapping mechanism of predatory fungi.</title>
        <authorList>
            <person name="Liu X."/>
            <person name="Zhang W."/>
            <person name="Liu K."/>
        </authorList>
    </citation>
    <scope>NUCLEOTIDE SEQUENCE [LARGE SCALE GENOMIC DNA]</scope>
    <source>
        <strain evidence="7 8">248</strain>
    </source>
</reference>
<dbReference type="HOGENOM" id="CLU_521771_0_0_1"/>
<dbReference type="PROSITE" id="PS50865">
    <property type="entry name" value="ZF_MYND_2"/>
    <property type="match status" value="1"/>
</dbReference>
<evidence type="ECO:0000256" key="1">
    <source>
        <dbReference type="ARBA" id="ARBA00022723"/>
    </source>
</evidence>
<feature type="domain" description="MYND-type" evidence="6">
    <location>
        <begin position="288"/>
        <end position="325"/>
    </location>
</feature>
<keyword evidence="3" id="KW-0862">Zinc</keyword>
<evidence type="ECO:0000313" key="7">
    <source>
        <dbReference type="EMBL" id="EWC46704.1"/>
    </source>
</evidence>
<dbReference type="EMBL" id="KI966415">
    <property type="protein sequence ID" value="EWC46704.1"/>
    <property type="molecule type" value="Genomic_DNA"/>
</dbReference>
<evidence type="ECO:0000256" key="4">
    <source>
        <dbReference type="PROSITE-ProRule" id="PRU00134"/>
    </source>
</evidence>
<keyword evidence="1" id="KW-0479">Metal-binding</keyword>
<dbReference type="OrthoDB" id="432970at2759"/>
<dbReference type="PROSITE" id="PS01360">
    <property type="entry name" value="ZF_MYND_1"/>
    <property type="match status" value="1"/>
</dbReference>
<dbReference type="GO" id="GO:0008270">
    <property type="term" value="F:zinc ion binding"/>
    <property type="evidence" value="ECO:0007669"/>
    <property type="project" value="UniProtKB-KW"/>
</dbReference>
<dbReference type="Gene3D" id="6.10.140.2220">
    <property type="match status" value="1"/>
</dbReference>
<dbReference type="Pfam" id="PF01753">
    <property type="entry name" value="zf-MYND"/>
    <property type="match status" value="1"/>
</dbReference>
<sequence>MSHHAHSSRPHNQPSSPPPPPSVAHGDALILQLNGPADAEALLNRHLGLLLSARRLFNVTFATETEQAITHIKRFTPTLIAAIDAGVASPSNRTLQDHIAAAVKGGSSFLMCCNFSRGVTESDFKAMIFNVFNIGWEFGQFHNGAYVLNCHFNTLDSIRHQGIMGIEPEIQMKAIELWNTKVESRLYMDKDLNVRQGPSQGSAAVAFEKLGKGYVGYIGGISNIYPIRSLTLAFMRNALLKLSPPPLLPPQRPIPPHRNPPKSTSLSVARRFYRRERNTGPLNPRGPCDNCGRRDTIYACIKCKAVFYCSGDCQAASVKSHREVCIANRISLESAISLAEEGNTMPLVKELILIQERHEVFERLIDTYRLRIEDLNRISKIQKGCYNQQSRNKLNMEEFIDFLRRMQTSSQIVRPAWWDLESQVNCEDLARNHYLRVYIGRPVTDAQIIAHYDDEKFMPTALRVLGNIFYGATIPDPPAGDGTDESTTEESSPNGAKELDWEDLDRYDHIIDDDDDGVDLEE</sequence>
<name>W7HTJ0_9PEZI</name>